<accession>A0A9P7BDE3</accession>
<feature type="transmembrane region" description="Helical" evidence="1">
    <location>
        <begin position="6"/>
        <end position="33"/>
    </location>
</feature>
<organism evidence="2 3">
    <name type="scientific">Pichia californica</name>
    <dbReference type="NCBI Taxonomy" id="460514"/>
    <lineage>
        <taxon>Eukaryota</taxon>
        <taxon>Fungi</taxon>
        <taxon>Dikarya</taxon>
        <taxon>Ascomycota</taxon>
        <taxon>Saccharomycotina</taxon>
        <taxon>Pichiomycetes</taxon>
        <taxon>Pichiales</taxon>
        <taxon>Pichiaceae</taxon>
        <taxon>Pichia</taxon>
    </lineage>
</organism>
<evidence type="ECO:0000256" key="1">
    <source>
        <dbReference type="SAM" id="Phobius"/>
    </source>
</evidence>
<dbReference type="AlphaFoldDB" id="A0A9P7BDE3"/>
<name>A0A9P7BDE3_9ASCO</name>
<comment type="caution">
    <text evidence="2">The sequence shown here is derived from an EMBL/GenBank/DDBJ whole genome shotgun (WGS) entry which is preliminary data.</text>
</comment>
<evidence type="ECO:0000313" key="2">
    <source>
        <dbReference type="EMBL" id="KAG0687992.1"/>
    </source>
</evidence>
<reference evidence="2" key="1">
    <citation type="submission" date="2020-11" db="EMBL/GenBank/DDBJ databases">
        <title>Kefir isolates.</title>
        <authorList>
            <person name="Marcisauskas S."/>
            <person name="Kim Y."/>
            <person name="Blasche S."/>
        </authorList>
    </citation>
    <scope>NUCLEOTIDE SEQUENCE</scope>
    <source>
        <strain evidence="2">Olga-1</strain>
    </source>
</reference>
<dbReference type="EMBL" id="PUHW01000193">
    <property type="protein sequence ID" value="KAG0687992.1"/>
    <property type="molecule type" value="Genomic_DNA"/>
</dbReference>
<dbReference type="Proteomes" id="UP000697127">
    <property type="component" value="Unassembled WGS sequence"/>
</dbReference>
<keyword evidence="1" id="KW-0472">Membrane</keyword>
<proteinExistence type="predicted"/>
<keyword evidence="1" id="KW-0812">Transmembrane</keyword>
<evidence type="ECO:0000313" key="3">
    <source>
        <dbReference type="Proteomes" id="UP000697127"/>
    </source>
</evidence>
<protein>
    <submittedName>
        <fullName evidence="2">Rsp5p-dependent ubiquitination, sorting of cargo proteins at the multivesicular body</fullName>
    </submittedName>
</protein>
<keyword evidence="3" id="KW-1185">Reference proteome</keyword>
<keyword evidence="1" id="KW-1133">Transmembrane helix</keyword>
<feature type="non-terminal residue" evidence="2">
    <location>
        <position position="169"/>
    </location>
</feature>
<gene>
    <name evidence="2" type="primary">SSH4_2</name>
    <name evidence="2" type="ORF">C6P40_001531</name>
</gene>
<sequence length="169" mass="19933">MDDSIFLIFLFGITTIAFLSLILLSYLIFCFIFKYDDNNENELPENLLPNQMKININNYLKLSNFNNFLKLNEFEKINYLLSITYLNLNKPKLIPIELSSNKVTTESLLIRDRGINSFHFLDYYDQINLLVDKLINQSEEYDDDDDDEINETTSLISTQNNIEKDFKNN</sequence>